<organism evidence="2">
    <name type="scientific">Mizugakiibacter sediminis</name>
    <dbReference type="NCBI Taxonomy" id="1475481"/>
    <lineage>
        <taxon>Bacteria</taxon>
        <taxon>Pseudomonadati</taxon>
        <taxon>Pseudomonadota</taxon>
        <taxon>Gammaproteobacteria</taxon>
        <taxon>Lysobacterales</taxon>
        <taxon>Rhodanobacteraceae</taxon>
        <taxon>Mizugakiibacter</taxon>
    </lineage>
</organism>
<evidence type="ECO:0000256" key="1">
    <source>
        <dbReference type="SAM" id="MobiDB-lite"/>
    </source>
</evidence>
<gene>
    <name evidence="2" type="ORF">MBSD_1771</name>
</gene>
<dbReference type="EMBL" id="DF952380">
    <property type="protein sequence ID" value="GAN45225.1"/>
    <property type="molecule type" value="Genomic_DNA"/>
</dbReference>
<sequence>MQMSQSFCRPIVELAPIAKVRPKVGPETPRSTKRGSAVRTRVRPSSSPWAAGAAGGACAAAGLRSSAITWQPTRANSSRSPGFSGASPESCQPLSTVTADGSRARTVAWLPRSSISQ</sequence>
<accession>A0A0U1PA87</accession>
<dbReference type="HOGENOM" id="CLU_2082126_0_0_6"/>
<reference evidence="2" key="1">
    <citation type="submission" date="2015-03" db="EMBL/GenBank/DDBJ databases">
        <title>Draft genome sequence of Mizugakiibacter sediminis skMP5.</title>
        <authorList>
            <person name="Watanabe T."/>
            <person name="Kojima H."/>
            <person name="Fukui M."/>
        </authorList>
    </citation>
    <scope>NUCLEOTIDE SEQUENCE</scope>
    <source>
        <strain evidence="2">SkMP5</strain>
    </source>
</reference>
<feature type="region of interest" description="Disordered" evidence="1">
    <location>
        <begin position="22"/>
        <end position="53"/>
    </location>
</feature>
<protein>
    <submittedName>
        <fullName evidence="2">Uncharacterized protein</fullName>
    </submittedName>
</protein>
<dbReference type="AlphaFoldDB" id="A0A0U1PA87"/>
<proteinExistence type="predicted"/>
<name>A0A0U1PA87_9GAMM</name>
<evidence type="ECO:0000313" key="2">
    <source>
        <dbReference type="EMBL" id="GAN45225.1"/>
    </source>
</evidence>
<feature type="region of interest" description="Disordered" evidence="1">
    <location>
        <begin position="72"/>
        <end position="99"/>
    </location>
</feature>